<dbReference type="EMBL" id="JAUTXU010000381">
    <property type="protein sequence ID" value="KAK3681981.1"/>
    <property type="molecule type" value="Genomic_DNA"/>
</dbReference>
<reference evidence="1" key="1">
    <citation type="submission" date="2023-07" db="EMBL/GenBank/DDBJ databases">
        <title>Black Yeasts Isolated from many extreme environments.</title>
        <authorList>
            <person name="Coleine C."/>
            <person name="Stajich J.E."/>
            <person name="Selbmann L."/>
        </authorList>
    </citation>
    <scope>NUCLEOTIDE SEQUENCE</scope>
    <source>
        <strain evidence="1">CCFEE 5714</strain>
    </source>
</reference>
<proteinExistence type="predicted"/>
<protein>
    <submittedName>
        <fullName evidence="1">Uncharacterized protein</fullName>
    </submittedName>
</protein>
<organism evidence="1 2">
    <name type="scientific">Vermiconidia calcicola</name>
    <dbReference type="NCBI Taxonomy" id="1690605"/>
    <lineage>
        <taxon>Eukaryota</taxon>
        <taxon>Fungi</taxon>
        <taxon>Dikarya</taxon>
        <taxon>Ascomycota</taxon>
        <taxon>Pezizomycotina</taxon>
        <taxon>Dothideomycetes</taxon>
        <taxon>Dothideomycetidae</taxon>
        <taxon>Mycosphaerellales</taxon>
        <taxon>Extremaceae</taxon>
        <taxon>Vermiconidia</taxon>
    </lineage>
</organism>
<comment type="caution">
    <text evidence="1">The sequence shown here is derived from an EMBL/GenBank/DDBJ whole genome shotgun (WGS) entry which is preliminary data.</text>
</comment>
<gene>
    <name evidence="1" type="ORF">LTR37_020684</name>
</gene>
<keyword evidence="2" id="KW-1185">Reference proteome</keyword>
<accession>A0ACC3MAR7</accession>
<sequence length="626" mass="67244">MSGRGRGGGRGQYYKDRYGGRGRGSSNRGSEPDQRSPSGASGAVRDWGRLQDDLNQIDGSQYGAYKRLLGTYKHAQPKFALSIDHVQGDAYAAPSRVRAIMPWQETGLPDEYLESDVRKIALCDFVTRVAADFIRSKHLDRNIGSSDGGWSGPKGGAFNINAPGQEVLPRTSAMISGNATIELRFTTTLPAAGRTVLGQQAYQILGVNLVDLARQSLLYANLNQTNLQIHVQSVERQRALRTQLAGRGLIAFIANGSILPRASGSTAFPMEQSQAIPFRSPKEFEITLELPDGSNVGGMGIPCGITLLTGGGFHGKSTMLEAVELGIYDHIPGDGREMVVTVSDAVKIRAEDGRCVSKVDISPFITNLPGGKDTKRFSSDDASGSTSMAANIQEALEVGCKALLIDEDSSATNLLVRDQRMQILIKKEPITPLISKARALYNELGVSTVIVIGGLGDWLSVSDSVIAMDSYVPKIITREANQLIKQYPRVVAEDPQYGSVPFRKLSVHVTGSKPPRALRKSFIAVRPQTTNPVHDPAEAEPGVDLSGLDQLVEVGQSRTIALLLQKIANETASNPLQLSGLLQAIGEAVGLDKAMPVQLPEGDLVAVRRFELAAVLSRLRGLTVAD</sequence>
<evidence type="ECO:0000313" key="2">
    <source>
        <dbReference type="Proteomes" id="UP001281147"/>
    </source>
</evidence>
<dbReference type="Proteomes" id="UP001281147">
    <property type="component" value="Unassembled WGS sequence"/>
</dbReference>
<name>A0ACC3MAR7_9PEZI</name>
<evidence type="ECO:0000313" key="1">
    <source>
        <dbReference type="EMBL" id="KAK3681981.1"/>
    </source>
</evidence>